<comment type="caution">
    <text evidence="4">The sequence shown here is derived from an EMBL/GenBank/DDBJ whole genome shotgun (WGS) entry which is preliminary data.</text>
</comment>
<evidence type="ECO:0000256" key="2">
    <source>
        <dbReference type="SAM" id="MobiDB-lite"/>
    </source>
</evidence>
<dbReference type="PANTHER" id="PTHR43546">
    <property type="entry name" value="UPF0173 METAL-DEPENDENT HYDROLASE MJ1163-RELATED"/>
    <property type="match status" value="1"/>
</dbReference>
<name>A0A1L9AZQ0_9BACT</name>
<gene>
    <name evidence="4" type="ORF">BON30_38880</name>
</gene>
<dbReference type="SMART" id="SM00849">
    <property type="entry name" value="Lactamase_B"/>
    <property type="match status" value="1"/>
</dbReference>
<dbReference type="Pfam" id="PF12706">
    <property type="entry name" value="Lactamase_B_2"/>
    <property type="match status" value="1"/>
</dbReference>
<dbReference type="SUPFAM" id="SSF56281">
    <property type="entry name" value="Metallo-hydrolase/oxidoreductase"/>
    <property type="match status" value="1"/>
</dbReference>
<protein>
    <submittedName>
        <fullName evidence="4">MBL fold hydrolase</fullName>
    </submittedName>
</protein>
<evidence type="ECO:0000313" key="4">
    <source>
        <dbReference type="EMBL" id="OJH35497.1"/>
    </source>
</evidence>
<dbReference type="Gene3D" id="3.60.15.10">
    <property type="entry name" value="Ribonuclease Z/Hydroxyacylglutathione hydrolase-like"/>
    <property type="match status" value="1"/>
</dbReference>
<reference evidence="5" key="1">
    <citation type="submission" date="2016-11" db="EMBL/GenBank/DDBJ databases">
        <authorList>
            <person name="Shukria A."/>
            <person name="Stevens D.C."/>
        </authorList>
    </citation>
    <scope>NUCLEOTIDE SEQUENCE [LARGE SCALE GENOMIC DNA]</scope>
    <source>
        <strain evidence="5">Cbfe23</strain>
    </source>
</reference>
<dbReference type="GO" id="GO:0016787">
    <property type="term" value="F:hydrolase activity"/>
    <property type="evidence" value="ECO:0007669"/>
    <property type="project" value="UniProtKB-KW"/>
</dbReference>
<dbReference type="PANTHER" id="PTHR43546:SF9">
    <property type="entry name" value="L-ASCORBATE-6-PHOSPHATE LACTONASE ULAG-RELATED"/>
    <property type="match status" value="1"/>
</dbReference>
<dbReference type="OrthoDB" id="9805728at2"/>
<feature type="domain" description="Metallo-beta-lactamase" evidence="3">
    <location>
        <begin position="185"/>
        <end position="366"/>
    </location>
</feature>
<evidence type="ECO:0000256" key="1">
    <source>
        <dbReference type="ARBA" id="ARBA00022801"/>
    </source>
</evidence>
<dbReference type="InterPro" id="IPR001279">
    <property type="entry name" value="Metallo-B-lactamas"/>
</dbReference>
<feature type="compositionally biased region" description="Basic and acidic residues" evidence="2">
    <location>
        <begin position="451"/>
        <end position="469"/>
    </location>
</feature>
<dbReference type="InterPro" id="IPR036866">
    <property type="entry name" value="RibonucZ/Hydroxyglut_hydro"/>
</dbReference>
<dbReference type="EMBL" id="MPIN01000014">
    <property type="protein sequence ID" value="OJH35497.1"/>
    <property type="molecule type" value="Genomic_DNA"/>
</dbReference>
<dbReference type="RefSeq" id="WP_071903597.1">
    <property type="nucleotide sequence ID" value="NZ_MPIN01000014.1"/>
</dbReference>
<dbReference type="Proteomes" id="UP000182229">
    <property type="component" value="Unassembled WGS sequence"/>
</dbReference>
<keyword evidence="5" id="KW-1185">Reference proteome</keyword>
<accession>A0A1L9AZQ0</accession>
<dbReference type="InterPro" id="IPR050114">
    <property type="entry name" value="UPF0173_UPF0282_UlaG_hydrolase"/>
</dbReference>
<reference evidence="4 5" key="2">
    <citation type="submission" date="2016-12" db="EMBL/GenBank/DDBJ databases">
        <title>Draft Genome Sequence of Cystobacter ferrugineus Strain Cbfe23.</title>
        <authorList>
            <person name="Akbar S."/>
            <person name="Dowd S.E."/>
            <person name="Stevens D.C."/>
        </authorList>
    </citation>
    <scope>NUCLEOTIDE SEQUENCE [LARGE SCALE GENOMIC DNA]</scope>
    <source>
        <strain evidence="4 5">Cbfe23</strain>
    </source>
</reference>
<evidence type="ECO:0000259" key="3">
    <source>
        <dbReference type="SMART" id="SM00849"/>
    </source>
</evidence>
<proteinExistence type="predicted"/>
<feature type="region of interest" description="Disordered" evidence="2">
    <location>
        <begin position="441"/>
        <end position="477"/>
    </location>
</feature>
<sequence>MPLSLHRGVSLAVLASARTEAEHHEDLGCSIQGPTSRPVRRAQLALKQQLAKLGPERALREARALVRWLEDTPRYAALCTDGRRRLGRRPVRREVLFPDATRHTPRVLHLRKEEQGLDFPVKAREWPVLAELFATLARGATPAELRALSALPAAGELLADLSDAGWLVRHEAPVEVPTPGALFVGHNTVLVASTQARVLVDPYFRPAHPLDRADYQPMQPRDLGRVDAVVITHSHGDHFHLGSLLQLPRDTRILVPAVARESLFSTDCALRLQQLGYTRVEPLRWGEERQVGDITVRALPFHGEQPTDGEGLYPGLFNEGNTWLVRAPGFSAAFFADAGHDVRGDMEDVCRALREEAPVDVLFCGVRGFRLEPLFFGYTTLDAYLVDVPVDALTRPQRLMAGPEEALRYGELLGARYVVPCADGGAPWYWREGMGPRYPGYPGEPVSGASTRDENPDADPYPERLEQVRRRERHGPKALLLRSGEALAWRGRKSPERLQYSGFRWPFGPPPEPGSD</sequence>
<organism evidence="4 5">
    <name type="scientific">Cystobacter ferrugineus</name>
    <dbReference type="NCBI Taxonomy" id="83449"/>
    <lineage>
        <taxon>Bacteria</taxon>
        <taxon>Pseudomonadati</taxon>
        <taxon>Myxococcota</taxon>
        <taxon>Myxococcia</taxon>
        <taxon>Myxococcales</taxon>
        <taxon>Cystobacterineae</taxon>
        <taxon>Archangiaceae</taxon>
        <taxon>Cystobacter</taxon>
    </lineage>
</organism>
<dbReference type="AlphaFoldDB" id="A0A1L9AZQ0"/>
<evidence type="ECO:0000313" key="5">
    <source>
        <dbReference type="Proteomes" id="UP000182229"/>
    </source>
</evidence>
<dbReference type="STRING" id="83449.BON30_38880"/>
<keyword evidence="1 4" id="KW-0378">Hydrolase</keyword>